<keyword evidence="2" id="KW-1185">Reference proteome</keyword>
<organism evidence="1 2">
    <name type="scientific">Chitinophaga pollutisoli</name>
    <dbReference type="NCBI Taxonomy" id="3133966"/>
    <lineage>
        <taxon>Bacteria</taxon>
        <taxon>Pseudomonadati</taxon>
        <taxon>Bacteroidota</taxon>
        <taxon>Chitinophagia</taxon>
        <taxon>Chitinophagales</taxon>
        <taxon>Chitinophagaceae</taxon>
        <taxon>Chitinophaga</taxon>
    </lineage>
</organism>
<dbReference type="Gene3D" id="3.40.50.1240">
    <property type="entry name" value="Phosphoglycerate mutase-like"/>
    <property type="match status" value="1"/>
</dbReference>
<dbReference type="EMBL" id="CP149822">
    <property type="protein sequence ID" value="WZN41485.1"/>
    <property type="molecule type" value="Genomic_DNA"/>
</dbReference>
<evidence type="ECO:0000313" key="1">
    <source>
        <dbReference type="EMBL" id="WZN41485.1"/>
    </source>
</evidence>
<sequence length="192" mass="20970">MMTTILMTLALLAGTPEVDNTPRATTTVIFVNCAEENNGVLTATGRDQASLLVRFLENEDIKAIYAPYRSCLVATVQPLARSKGQEVAYFYDASATDEAGMRHILSVMMAKNEGKTIVVCAPGTSIEKMAGMLGIKKKSMKPNTGLFGEVLIVNVLYKGEAVAQKLNMNFQKKCNIWLRECEICIPAIHAFS</sequence>
<dbReference type="InterPro" id="IPR029033">
    <property type="entry name" value="His_PPase_superfam"/>
</dbReference>
<dbReference type="Proteomes" id="UP001485459">
    <property type="component" value="Chromosome"/>
</dbReference>
<proteinExistence type="predicted"/>
<name>A0ABZ2YPQ4_9BACT</name>
<evidence type="ECO:0000313" key="2">
    <source>
        <dbReference type="Proteomes" id="UP001485459"/>
    </source>
</evidence>
<reference evidence="2" key="1">
    <citation type="submission" date="2024-03" db="EMBL/GenBank/DDBJ databases">
        <title>Chitinophaga horti sp. nov., isolated from garden soil.</title>
        <authorList>
            <person name="Lee D.S."/>
            <person name="Han D.M."/>
            <person name="Baek J.H."/>
            <person name="Choi D.G."/>
            <person name="Jeon J.H."/>
            <person name="Jeon C.O."/>
        </authorList>
    </citation>
    <scope>NUCLEOTIDE SEQUENCE [LARGE SCALE GENOMIC DNA]</scope>
    <source>
        <strain evidence="2">GPA1</strain>
    </source>
</reference>
<dbReference type="RefSeq" id="WP_341836334.1">
    <property type="nucleotide sequence ID" value="NZ_CP149822.1"/>
</dbReference>
<gene>
    <name evidence="1" type="ORF">WJU16_00340</name>
</gene>
<accession>A0ABZ2YPQ4</accession>
<protein>
    <submittedName>
        <fullName evidence="1">Uncharacterized protein</fullName>
    </submittedName>
</protein>